<feature type="transmembrane region" description="Helical" evidence="6">
    <location>
        <begin position="456"/>
        <end position="474"/>
    </location>
</feature>
<evidence type="ECO:0000313" key="7">
    <source>
        <dbReference type="EMBL" id="KZT73252.1"/>
    </source>
</evidence>
<organism evidence="7 8">
    <name type="scientific">Daedalea quercina L-15889</name>
    <dbReference type="NCBI Taxonomy" id="1314783"/>
    <lineage>
        <taxon>Eukaryota</taxon>
        <taxon>Fungi</taxon>
        <taxon>Dikarya</taxon>
        <taxon>Basidiomycota</taxon>
        <taxon>Agaricomycotina</taxon>
        <taxon>Agaricomycetes</taxon>
        <taxon>Polyporales</taxon>
        <taxon>Fomitopsis</taxon>
    </lineage>
</organism>
<dbReference type="EMBL" id="KV429037">
    <property type="protein sequence ID" value="KZT73252.1"/>
    <property type="molecule type" value="Genomic_DNA"/>
</dbReference>
<feature type="transmembrane region" description="Helical" evidence="6">
    <location>
        <begin position="75"/>
        <end position="99"/>
    </location>
</feature>
<evidence type="ECO:0000256" key="2">
    <source>
        <dbReference type="ARBA" id="ARBA00022692"/>
    </source>
</evidence>
<dbReference type="GO" id="GO:0005886">
    <property type="term" value="C:plasma membrane"/>
    <property type="evidence" value="ECO:0007669"/>
    <property type="project" value="TreeGrafter"/>
</dbReference>
<name>A0A165TCU8_9APHY</name>
<evidence type="ECO:0000256" key="5">
    <source>
        <dbReference type="SAM" id="MobiDB-lite"/>
    </source>
</evidence>
<evidence type="ECO:0000256" key="3">
    <source>
        <dbReference type="ARBA" id="ARBA00022989"/>
    </source>
</evidence>
<dbReference type="GO" id="GO:0005384">
    <property type="term" value="F:manganese ion transmembrane transporter activity"/>
    <property type="evidence" value="ECO:0007669"/>
    <property type="project" value="TreeGrafter"/>
</dbReference>
<dbReference type="InterPro" id="IPR001046">
    <property type="entry name" value="NRAMP_fam"/>
</dbReference>
<evidence type="ECO:0000256" key="1">
    <source>
        <dbReference type="ARBA" id="ARBA00004141"/>
    </source>
</evidence>
<gene>
    <name evidence="7" type="ORF">DAEQUDRAFT_662635</name>
</gene>
<dbReference type="GO" id="GO:0030026">
    <property type="term" value="P:intracellular manganese ion homeostasis"/>
    <property type="evidence" value="ECO:0007669"/>
    <property type="project" value="TreeGrafter"/>
</dbReference>
<dbReference type="PRINTS" id="PR00447">
    <property type="entry name" value="NATRESASSCMP"/>
</dbReference>
<keyword evidence="3 6" id="KW-1133">Transmembrane helix</keyword>
<feature type="transmembrane region" description="Helical" evidence="6">
    <location>
        <begin position="581"/>
        <end position="602"/>
    </location>
</feature>
<dbReference type="PANTHER" id="PTHR11706:SF101">
    <property type="entry name" value="MANGANESE TRANSPORTER SMF1"/>
    <property type="match status" value="1"/>
</dbReference>
<feature type="region of interest" description="Disordered" evidence="5">
    <location>
        <begin position="518"/>
        <end position="558"/>
    </location>
</feature>
<proteinExistence type="predicted"/>
<feature type="transmembrane region" description="Helical" evidence="6">
    <location>
        <begin position="480"/>
        <end position="503"/>
    </location>
</feature>
<keyword evidence="2 6" id="KW-0812">Transmembrane</keyword>
<feature type="transmembrane region" description="Helical" evidence="6">
    <location>
        <begin position="363"/>
        <end position="388"/>
    </location>
</feature>
<evidence type="ECO:0000313" key="8">
    <source>
        <dbReference type="Proteomes" id="UP000076727"/>
    </source>
</evidence>
<dbReference type="STRING" id="1314783.A0A165TCU8"/>
<comment type="subcellular location">
    <subcellularLocation>
        <location evidence="1">Membrane</location>
        <topology evidence="1">Multi-pass membrane protein</topology>
    </subcellularLocation>
</comment>
<dbReference type="GO" id="GO:0034755">
    <property type="term" value="P:iron ion transmembrane transport"/>
    <property type="evidence" value="ECO:0007669"/>
    <property type="project" value="TreeGrafter"/>
</dbReference>
<keyword evidence="8" id="KW-1185">Reference proteome</keyword>
<evidence type="ECO:0000256" key="4">
    <source>
        <dbReference type="ARBA" id="ARBA00023136"/>
    </source>
</evidence>
<feature type="transmembrane region" description="Helical" evidence="6">
    <location>
        <begin position="414"/>
        <end position="436"/>
    </location>
</feature>
<reference evidence="7 8" key="1">
    <citation type="journal article" date="2016" name="Mol. Biol. Evol.">
        <title>Comparative Genomics of Early-Diverging Mushroom-Forming Fungi Provides Insights into the Origins of Lignocellulose Decay Capabilities.</title>
        <authorList>
            <person name="Nagy L.G."/>
            <person name="Riley R."/>
            <person name="Tritt A."/>
            <person name="Adam C."/>
            <person name="Daum C."/>
            <person name="Floudas D."/>
            <person name="Sun H."/>
            <person name="Yadav J.S."/>
            <person name="Pangilinan J."/>
            <person name="Larsson K.H."/>
            <person name="Matsuura K."/>
            <person name="Barry K."/>
            <person name="Labutti K."/>
            <person name="Kuo R."/>
            <person name="Ohm R.A."/>
            <person name="Bhattacharya S.S."/>
            <person name="Shirouzu T."/>
            <person name="Yoshinaga Y."/>
            <person name="Martin F.M."/>
            <person name="Grigoriev I.V."/>
            <person name="Hibbett D.S."/>
        </authorList>
    </citation>
    <scope>NUCLEOTIDE SEQUENCE [LARGE SCALE GENOMIC DNA]</scope>
    <source>
        <strain evidence="7 8">L-15889</strain>
    </source>
</reference>
<feature type="transmembrane region" description="Helical" evidence="6">
    <location>
        <begin position="120"/>
        <end position="140"/>
    </location>
</feature>
<dbReference type="OrthoDB" id="409173at2759"/>
<dbReference type="AlphaFoldDB" id="A0A165TCU8"/>
<feature type="transmembrane region" description="Helical" evidence="6">
    <location>
        <begin position="191"/>
        <end position="210"/>
    </location>
</feature>
<accession>A0A165TCU8</accession>
<keyword evidence="4 6" id="KW-0472">Membrane</keyword>
<sequence>MTRATISDDPTDKKSNARQTSWWTRAHAHLRDTVGVVFRHATKHTGVGMICAVAYFDPGNWGVDLQSGSEFGYKLLFVVLLAGIIAVYMQILASRLGCVTGLDLASHCRLLLHSRPKHTLLWRWLVLYPLYALAEVAIVATDLAELLGSAIALCLLFPKLSLWGGVLLTGADVLVLLAVRNPLDGKPVRLFEILIAALVFIVLVCMGVIISKADVHWGEAFDGFVPSKAVVSSEGLYNSISILGATVMPHSLFLGSAFATQEREKPRPSALDDEVALTKVETKDSTASSLSSVSFPERPRPWYRRWSMRSVRDYAVRSVKGWFAVVRAGPEEGSEVKSHAEWENHSLAFVKTHLNHGIVDMTISLLGIAVVINSLILMLASAVFYYGFGQTGDTSPATLFDAYDLLGSQLGRPAATLFALALLASGQSSSIIATLAGQTVSEGFLRWKTSPVLRRLITRCIGLVPSVAVAAALGRGGVSTLLVVSQVVLSIVLPFIVFPLVYLTSSARVMSVRKPASRSSTALPREGEGEGTRRAGLPGGEDAHGEPAEAGEEGSGDAQVDVEAVEDELVDLSNGRFMMGLGWVIWVALVLANAYAIVTLAMGED</sequence>
<dbReference type="GO" id="GO:0015086">
    <property type="term" value="F:cadmium ion transmembrane transporter activity"/>
    <property type="evidence" value="ECO:0007669"/>
    <property type="project" value="TreeGrafter"/>
</dbReference>
<dbReference type="PANTHER" id="PTHR11706">
    <property type="entry name" value="SOLUTE CARRIER PROTEIN FAMILY 11 MEMBER"/>
    <property type="match status" value="1"/>
</dbReference>
<dbReference type="Proteomes" id="UP000076727">
    <property type="component" value="Unassembled WGS sequence"/>
</dbReference>
<dbReference type="Pfam" id="PF01566">
    <property type="entry name" value="Nramp"/>
    <property type="match status" value="2"/>
</dbReference>
<dbReference type="NCBIfam" id="NF037982">
    <property type="entry name" value="Nramp_1"/>
    <property type="match status" value="1"/>
</dbReference>
<evidence type="ECO:0000256" key="6">
    <source>
        <dbReference type="SAM" id="Phobius"/>
    </source>
</evidence>
<protein>
    <submittedName>
        <fullName evidence="7">Nramp-domain-containing protein</fullName>
    </submittedName>
</protein>